<dbReference type="SUPFAM" id="SSF56349">
    <property type="entry name" value="DNA breaking-rejoining enzymes"/>
    <property type="match status" value="1"/>
</dbReference>
<dbReference type="Gene3D" id="1.10.443.10">
    <property type="entry name" value="Intergrase catalytic core"/>
    <property type="match status" value="1"/>
</dbReference>
<protein>
    <submittedName>
        <fullName evidence="4">Site-specific integrase</fullName>
    </submittedName>
</protein>
<evidence type="ECO:0000256" key="1">
    <source>
        <dbReference type="ARBA" id="ARBA00023125"/>
    </source>
</evidence>
<dbReference type="GO" id="GO:0006310">
    <property type="term" value="P:DNA recombination"/>
    <property type="evidence" value="ECO:0007669"/>
    <property type="project" value="UniProtKB-KW"/>
</dbReference>
<dbReference type="EMBL" id="QPHM01000001">
    <property type="protein sequence ID" value="RCU47825.1"/>
    <property type="molecule type" value="Genomic_DNA"/>
</dbReference>
<reference evidence="4 5" key="1">
    <citation type="submission" date="2018-07" db="EMBL/GenBank/DDBJ databases">
        <title>Genome sequences of Haloplanus salinus JCM 18368T.</title>
        <authorList>
            <person name="Kim Y.B."/>
            <person name="Roh S.W."/>
        </authorList>
    </citation>
    <scope>NUCLEOTIDE SEQUENCE [LARGE SCALE GENOMIC DNA]</scope>
    <source>
        <strain evidence="4 5">JCM 18368</strain>
    </source>
</reference>
<keyword evidence="2" id="KW-0233">DNA recombination</keyword>
<feature type="region of interest" description="Disordered" evidence="3">
    <location>
        <begin position="281"/>
        <end position="300"/>
    </location>
</feature>
<dbReference type="GO" id="GO:0003677">
    <property type="term" value="F:DNA binding"/>
    <property type="evidence" value="ECO:0007669"/>
    <property type="project" value="UniProtKB-KW"/>
</dbReference>
<evidence type="ECO:0000256" key="2">
    <source>
        <dbReference type="ARBA" id="ARBA00023172"/>
    </source>
</evidence>
<dbReference type="InterPro" id="IPR013762">
    <property type="entry name" value="Integrase-like_cat_sf"/>
</dbReference>
<gene>
    <name evidence="4" type="ORF">DU504_11280</name>
</gene>
<evidence type="ECO:0000313" key="4">
    <source>
        <dbReference type="EMBL" id="RCU47825.1"/>
    </source>
</evidence>
<dbReference type="Proteomes" id="UP000252189">
    <property type="component" value="Unassembled WGS sequence"/>
</dbReference>
<keyword evidence="5" id="KW-1185">Reference proteome</keyword>
<dbReference type="InterPro" id="IPR010998">
    <property type="entry name" value="Integrase_recombinase_N"/>
</dbReference>
<dbReference type="OrthoDB" id="198497at2157"/>
<name>A0A368NDV3_9EURY</name>
<sequence>MAFKTWRKSETDINTVSLNGTLAVIQRFLRFCETIDAVEEDLADLIPLPNVPPNEEVRTDVPEDEAVEAIRSFYHRFEYASRRHAQFELVAEVGIRLGALQAVDLDDLETEEAVIHLQHRPESSDAYGMPLKNGADGERIINIPPELVDLLQAYIDHHRHDVTDKFDRDPLFTTTNGRISTTTIRRDFYKLSRPCEYASECPRDREIPDCDAAQNAEAANCPSSFSTHPLRKWAIMSQLDAGLPKELLSGRVDVSVPVLGKHYDQRTEERKSRRRREALEANMSQYAMTDGCQPVEEDDG</sequence>
<comment type="caution">
    <text evidence="4">The sequence shown here is derived from an EMBL/GenBank/DDBJ whole genome shotgun (WGS) entry which is preliminary data.</text>
</comment>
<dbReference type="InterPro" id="IPR011010">
    <property type="entry name" value="DNA_brk_join_enz"/>
</dbReference>
<dbReference type="Gene3D" id="1.10.150.130">
    <property type="match status" value="1"/>
</dbReference>
<dbReference type="GO" id="GO:0015074">
    <property type="term" value="P:DNA integration"/>
    <property type="evidence" value="ECO:0007669"/>
    <property type="project" value="InterPro"/>
</dbReference>
<dbReference type="AlphaFoldDB" id="A0A368NDV3"/>
<dbReference type="RefSeq" id="WP_147270897.1">
    <property type="nucleotide sequence ID" value="NZ_QPHM01000001.1"/>
</dbReference>
<evidence type="ECO:0000313" key="5">
    <source>
        <dbReference type="Proteomes" id="UP000252189"/>
    </source>
</evidence>
<organism evidence="4 5">
    <name type="scientific">Haloplanus salinus</name>
    <dbReference type="NCBI Taxonomy" id="1126245"/>
    <lineage>
        <taxon>Archaea</taxon>
        <taxon>Methanobacteriati</taxon>
        <taxon>Methanobacteriota</taxon>
        <taxon>Stenosarchaea group</taxon>
        <taxon>Halobacteria</taxon>
        <taxon>Halobacteriales</taxon>
        <taxon>Haloferacaceae</taxon>
        <taxon>Haloplanus</taxon>
    </lineage>
</organism>
<keyword evidence="1" id="KW-0238">DNA-binding</keyword>
<evidence type="ECO:0000256" key="3">
    <source>
        <dbReference type="SAM" id="MobiDB-lite"/>
    </source>
</evidence>
<dbReference type="CDD" id="cd00397">
    <property type="entry name" value="DNA_BRE_C"/>
    <property type="match status" value="1"/>
</dbReference>
<proteinExistence type="predicted"/>
<accession>A0A368NDV3</accession>